<dbReference type="SMART" id="SM00928">
    <property type="entry name" value="NADH_4Fe-4S"/>
    <property type="match status" value="1"/>
</dbReference>
<feature type="domain" description="NADH-ubiquinone oxidoreductase 51kDa subunit iron-sulphur binding" evidence="1">
    <location>
        <begin position="60"/>
        <end position="106"/>
    </location>
</feature>
<comment type="caution">
    <text evidence="2">The sequence shown here is derived from an EMBL/GenBank/DDBJ whole genome shotgun (WGS) entry which is preliminary data.</text>
</comment>
<evidence type="ECO:0000313" key="2">
    <source>
        <dbReference type="EMBL" id="MBD1400780.1"/>
    </source>
</evidence>
<dbReference type="InterPro" id="IPR028261">
    <property type="entry name" value="DPD_II"/>
</dbReference>
<dbReference type="Pfam" id="PF14691">
    <property type="entry name" value="Fer4_20"/>
    <property type="match status" value="1"/>
</dbReference>
<dbReference type="AlphaFoldDB" id="A0A8J6QSH2"/>
<dbReference type="RefSeq" id="WP_191155692.1">
    <property type="nucleotide sequence ID" value="NZ_JACWUN010000009.1"/>
</dbReference>
<dbReference type="GO" id="GO:0016491">
    <property type="term" value="F:oxidoreductase activity"/>
    <property type="evidence" value="ECO:0007669"/>
    <property type="project" value="InterPro"/>
</dbReference>
<gene>
    <name evidence="2" type="ORF">ICT70_08870</name>
</gene>
<dbReference type="InterPro" id="IPR009051">
    <property type="entry name" value="Helical_ferredxn"/>
</dbReference>
<dbReference type="Gene3D" id="1.20.1440.230">
    <property type="entry name" value="NADH-ubiquinone oxidoreductase 51kDa subunit, iron-sulphur binding domain"/>
    <property type="match status" value="1"/>
</dbReference>
<protein>
    <submittedName>
        <fullName evidence="2">FAD-dependent oxidoreductase</fullName>
    </submittedName>
</protein>
<dbReference type="Proteomes" id="UP000632828">
    <property type="component" value="Unassembled WGS sequence"/>
</dbReference>
<dbReference type="Pfam" id="PF10589">
    <property type="entry name" value="NADH_4Fe-4S"/>
    <property type="match status" value="1"/>
</dbReference>
<keyword evidence="3" id="KW-1185">Reference proteome</keyword>
<dbReference type="SUPFAM" id="SSF51971">
    <property type="entry name" value="Nucleotide-binding domain"/>
    <property type="match status" value="1"/>
</dbReference>
<reference evidence="2" key="1">
    <citation type="submission" date="2020-09" db="EMBL/GenBank/DDBJ databases">
        <title>Pelobacter alkaliphilus sp. nov., a novel anaerobic arsenate-reducing bacterium from terrestrial mud volcano.</title>
        <authorList>
            <person name="Khomyakova M.A."/>
            <person name="Merkel A.Y."/>
            <person name="Slobodkin A.I."/>
        </authorList>
    </citation>
    <scope>NUCLEOTIDE SEQUENCE</scope>
    <source>
        <strain evidence="2">M08fum</strain>
    </source>
</reference>
<dbReference type="SUPFAM" id="SSF46548">
    <property type="entry name" value="alpha-helical ferredoxin"/>
    <property type="match status" value="1"/>
</dbReference>
<dbReference type="InterPro" id="IPR037207">
    <property type="entry name" value="Nuop51_4Fe4S-bd_sf"/>
</dbReference>
<accession>A0A8J6QSH2</accession>
<dbReference type="InterPro" id="IPR036188">
    <property type="entry name" value="FAD/NAD-bd_sf"/>
</dbReference>
<dbReference type="Gene3D" id="1.10.1060.10">
    <property type="entry name" value="Alpha-helical ferredoxin"/>
    <property type="match status" value="1"/>
</dbReference>
<dbReference type="SUPFAM" id="SSF140490">
    <property type="entry name" value="Nqo1C-terminal domain-like"/>
    <property type="match status" value="1"/>
</dbReference>
<dbReference type="PRINTS" id="PR00419">
    <property type="entry name" value="ADXRDTASE"/>
</dbReference>
<dbReference type="InterPro" id="IPR023753">
    <property type="entry name" value="FAD/NAD-binding_dom"/>
</dbReference>
<dbReference type="PANTHER" id="PTHR42783:SF3">
    <property type="entry name" value="GLUTAMATE SYNTHASE [NADPH] SMALL CHAIN-RELATED"/>
    <property type="match status" value="1"/>
</dbReference>
<organism evidence="2 3">
    <name type="scientific">Pelovirga terrestris</name>
    <dbReference type="NCBI Taxonomy" id="2771352"/>
    <lineage>
        <taxon>Bacteria</taxon>
        <taxon>Pseudomonadati</taxon>
        <taxon>Thermodesulfobacteriota</taxon>
        <taxon>Desulfuromonadia</taxon>
        <taxon>Geobacterales</taxon>
        <taxon>Geobacteraceae</taxon>
        <taxon>Pelovirga</taxon>
    </lineage>
</organism>
<dbReference type="GO" id="GO:0051539">
    <property type="term" value="F:4 iron, 4 sulfur cluster binding"/>
    <property type="evidence" value="ECO:0007669"/>
    <property type="project" value="InterPro"/>
</dbReference>
<evidence type="ECO:0000313" key="3">
    <source>
        <dbReference type="Proteomes" id="UP000632828"/>
    </source>
</evidence>
<evidence type="ECO:0000259" key="1">
    <source>
        <dbReference type="SMART" id="SM00928"/>
    </source>
</evidence>
<name>A0A8J6QSH2_9BACT</name>
<sequence length="675" mass="74339">MSKVAFSSWGRQVVDNRQGGDAEVPVAQKKLPVTFDGQKEIAAFMGWDGLILNNPNVDVVAMAAEYARRVQEDFCCAKCSPGKKGTRVMQDTMARIVSGKGHQSDLDTIEQIAEILQNCKCTLCPSSAVPIVDTVKHFRDEYLAYIKGTPPKAAAVDYKVKLTAPCQDKCPAHIDIPAYIEAIKNRQFGEALEVIRESMPLPAVCGRVCPHPCETACRRANVDNPISIMVLKRTASDYEWKHHHQPPMQPKPRKSKKVAIVGAGPAGLAAAYYLVMEGYPCTIYESLPEGFGGGMIAVGIPAYRMPRHVLQRDIDIICSLGVEIIYDTHVGRDISLTQLKEKFDAVLLAPGAHKSKPMGVEGEKDGYQGFLAGGIEFLRDAYMGRPTGMGKKVCVVGGGNTAIDCVRVALREGAEDAILLYRRTRKEMPADSWEIDGAEEEGVQFEFLILPKKIIVNDQRKVIGVECVRMELGEPDDSGRRRPQPVEGSEFVVECDTLIPAIGQDPELSFITEDTGIAITKWNTVVTKYVPLKNAEGRDLNDAMGNPLSRILVTDMAGVFASGDAEIGPLTVVACVGNAHRVARVIQRWLEEGEAYLTDEDFHEDILSNLGVYDKNEEVPWLDAVDRFHQAEVHGRERAAKGNYNEVELGYTDTVAVQEAERCLRCYRVSMIAIQ</sequence>
<dbReference type="InterPro" id="IPR019575">
    <property type="entry name" value="Nuop51_4Fe4S-bd"/>
</dbReference>
<dbReference type="EMBL" id="JACWUN010000009">
    <property type="protein sequence ID" value="MBD1400780.1"/>
    <property type="molecule type" value="Genomic_DNA"/>
</dbReference>
<dbReference type="PANTHER" id="PTHR42783">
    <property type="entry name" value="GLUTAMATE SYNTHASE [NADPH] SMALL CHAIN"/>
    <property type="match status" value="1"/>
</dbReference>
<proteinExistence type="predicted"/>
<dbReference type="Pfam" id="PF07992">
    <property type="entry name" value="Pyr_redox_2"/>
    <property type="match status" value="1"/>
</dbReference>
<dbReference type="Gene3D" id="3.50.50.60">
    <property type="entry name" value="FAD/NAD(P)-binding domain"/>
    <property type="match status" value="2"/>
</dbReference>